<dbReference type="CDD" id="cd14499">
    <property type="entry name" value="CDC14_C"/>
    <property type="match status" value="1"/>
</dbReference>
<dbReference type="PROSITE" id="PS00383">
    <property type="entry name" value="TYR_PHOSPHATASE_1"/>
    <property type="match status" value="1"/>
</dbReference>
<dbReference type="AlphaFoldDB" id="A0A7S4P991"/>
<dbReference type="InterPro" id="IPR016130">
    <property type="entry name" value="Tyr_Pase_AS"/>
</dbReference>
<feature type="compositionally biased region" description="Basic and acidic residues" evidence="14">
    <location>
        <begin position="25"/>
        <end position="35"/>
    </location>
</feature>
<accession>A0A7S4P991</accession>
<dbReference type="InterPro" id="IPR029260">
    <property type="entry name" value="DSPn"/>
</dbReference>
<feature type="region of interest" description="Disordered" evidence="14">
    <location>
        <begin position="1"/>
        <end position="35"/>
    </location>
</feature>
<keyword evidence="12" id="KW-0469">Meiosis</keyword>
<dbReference type="PROSITE" id="PS50054">
    <property type="entry name" value="TYR_PHOSPHATASE_DUAL"/>
    <property type="match status" value="1"/>
</dbReference>
<dbReference type="GO" id="GO:0051321">
    <property type="term" value="P:meiotic cell cycle"/>
    <property type="evidence" value="ECO:0007669"/>
    <property type="project" value="UniProtKB-KW"/>
</dbReference>
<evidence type="ECO:0000256" key="3">
    <source>
        <dbReference type="ARBA" id="ARBA00007315"/>
    </source>
</evidence>
<feature type="domain" description="Tyrosine-protein phosphatase" evidence="15">
    <location>
        <begin position="286"/>
        <end position="445"/>
    </location>
</feature>
<sequence>MDMGQHADGESHHAGDGEMVGSNESSERKGSEDFDSPFRKKFGKFKLNADAIRERENLLKRQTEDLTIHSSVYANHSVVPTDGGLPTQSDALPLVSRPKKWMLGKQYPVLEGQLYFMSLRDESKLEELLQRSRERGVKPDRTFFSTDNLLLYYPFCADFGPLNIACIYKFARLLESKLDESLSRDMKVVYFCSADMRLRTNAVTLLGCYLILVENYTAEEAWLPFDFEDSNPFLQYQDASFEKESWKLDVVDVLQGVEKAKNERLIEIEQFDLSVYEYFDHPAVADMHVIIPEKFIALKGPSFQKKALRSHSSKTPSDYLDFFQQLNVKCVCRLNEKQYDEAEFTSQGLNFYDIIFDDCSLPSKEDVVSFFRMCELELPHGAIAIHCQAGLGRTGTMIGLYLMRHYRFTAREAIGFMRVMRPGVVIGRQQNFLEAVQHAMWQAGEGGMDALEEALEAVEWESGNEDTKHE</sequence>
<dbReference type="InterPro" id="IPR003595">
    <property type="entry name" value="Tyr_Pase_cat"/>
</dbReference>
<proteinExistence type="inferred from homology"/>
<dbReference type="GO" id="GO:0000278">
    <property type="term" value="P:mitotic cell cycle"/>
    <property type="evidence" value="ECO:0007669"/>
    <property type="project" value="UniProtKB-ARBA"/>
</dbReference>
<evidence type="ECO:0000256" key="8">
    <source>
        <dbReference type="ARBA" id="ARBA00022776"/>
    </source>
</evidence>
<comment type="subcellular location">
    <subcellularLocation>
        <location evidence="2">Cytoplasm</location>
    </subcellularLocation>
    <subcellularLocation>
        <location evidence="1">Nucleus</location>
    </subcellularLocation>
</comment>
<evidence type="ECO:0000256" key="11">
    <source>
        <dbReference type="ARBA" id="ARBA00023242"/>
    </source>
</evidence>
<dbReference type="GO" id="GO:0005856">
    <property type="term" value="C:cytoskeleton"/>
    <property type="evidence" value="ECO:0007669"/>
    <property type="project" value="UniProtKB-ARBA"/>
</dbReference>
<dbReference type="FunFam" id="3.90.190.10:FF:000038">
    <property type="entry name" value="Tyrosine-protein phosphatase CDC14"/>
    <property type="match status" value="1"/>
</dbReference>
<keyword evidence="9" id="KW-0378">Hydrolase</keyword>
<name>A0A7S4P991_GUITH</name>
<reference evidence="17" key="1">
    <citation type="submission" date="2021-01" db="EMBL/GenBank/DDBJ databases">
        <authorList>
            <person name="Corre E."/>
            <person name="Pelletier E."/>
            <person name="Niang G."/>
            <person name="Scheremetjew M."/>
            <person name="Finn R."/>
            <person name="Kale V."/>
            <person name="Holt S."/>
            <person name="Cochrane G."/>
            <person name="Meng A."/>
            <person name="Brown T."/>
            <person name="Cohen L."/>
        </authorList>
    </citation>
    <scope>NUCLEOTIDE SEQUENCE</scope>
    <source>
        <strain evidence="17">CCMP 2712</strain>
    </source>
</reference>
<dbReference type="EC" id="3.1.3.48" evidence="4"/>
<keyword evidence="5" id="KW-0963">Cytoplasm</keyword>
<evidence type="ECO:0000256" key="1">
    <source>
        <dbReference type="ARBA" id="ARBA00004123"/>
    </source>
</evidence>
<organism evidence="17">
    <name type="scientific">Guillardia theta</name>
    <name type="common">Cryptophyte</name>
    <name type="synonym">Cryptomonas phi</name>
    <dbReference type="NCBI Taxonomy" id="55529"/>
    <lineage>
        <taxon>Eukaryota</taxon>
        <taxon>Cryptophyceae</taxon>
        <taxon>Pyrenomonadales</taxon>
        <taxon>Geminigeraceae</taxon>
        <taxon>Guillardia</taxon>
    </lineage>
</organism>
<evidence type="ECO:0000256" key="9">
    <source>
        <dbReference type="ARBA" id="ARBA00022801"/>
    </source>
</evidence>
<dbReference type="GO" id="GO:0033554">
    <property type="term" value="P:cellular response to stress"/>
    <property type="evidence" value="ECO:0007669"/>
    <property type="project" value="UniProtKB-ARBA"/>
</dbReference>
<dbReference type="CDD" id="cd17657">
    <property type="entry name" value="CDC14_N"/>
    <property type="match status" value="1"/>
</dbReference>
<evidence type="ECO:0000256" key="6">
    <source>
        <dbReference type="ARBA" id="ARBA00022553"/>
    </source>
</evidence>
<dbReference type="GO" id="GO:0005737">
    <property type="term" value="C:cytoplasm"/>
    <property type="evidence" value="ECO:0007669"/>
    <property type="project" value="UniProtKB-SubCell"/>
</dbReference>
<keyword evidence="7" id="KW-0132">Cell division</keyword>
<feature type="domain" description="Tyrosine specific protein phosphatases" evidence="16">
    <location>
        <begin position="365"/>
        <end position="432"/>
    </location>
</feature>
<evidence type="ECO:0000259" key="16">
    <source>
        <dbReference type="PROSITE" id="PS50056"/>
    </source>
</evidence>
<gene>
    <name evidence="17" type="ORF">GTHE00462_LOCUS31279</name>
</gene>
<dbReference type="PANTHER" id="PTHR23339">
    <property type="entry name" value="TYROSINE SPECIFIC PROTEIN PHOSPHATASE AND DUAL SPECIFICITY PROTEIN PHOSPHATASE"/>
    <property type="match status" value="1"/>
</dbReference>
<evidence type="ECO:0000256" key="4">
    <source>
        <dbReference type="ARBA" id="ARBA00013064"/>
    </source>
</evidence>
<evidence type="ECO:0000256" key="13">
    <source>
        <dbReference type="ARBA" id="ARBA00023306"/>
    </source>
</evidence>
<dbReference type="GO" id="GO:0031981">
    <property type="term" value="C:nuclear lumen"/>
    <property type="evidence" value="ECO:0007669"/>
    <property type="project" value="UniProtKB-ARBA"/>
</dbReference>
<dbReference type="GO" id="GO:0004725">
    <property type="term" value="F:protein tyrosine phosphatase activity"/>
    <property type="evidence" value="ECO:0007669"/>
    <property type="project" value="UniProtKB-EC"/>
</dbReference>
<dbReference type="SMART" id="SM00404">
    <property type="entry name" value="PTPc_motif"/>
    <property type="match status" value="1"/>
</dbReference>
<dbReference type="SMART" id="SM00195">
    <property type="entry name" value="DSPc"/>
    <property type="match status" value="1"/>
</dbReference>
<evidence type="ECO:0000256" key="12">
    <source>
        <dbReference type="ARBA" id="ARBA00023254"/>
    </source>
</evidence>
<dbReference type="EMBL" id="HBKN01039982">
    <property type="protein sequence ID" value="CAE2327816.1"/>
    <property type="molecule type" value="Transcribed_RNA"/>
</dbReference>
<dbReference type="Pfam" id="PF14671">
    <property type="entry name" value="DSPn"/>
    <property type="match status" value="1"/>
</dbReference>
<dbReference type="SUPFAM" id="SSF52799">
    <property type="entry name" value="(Phosphotyrosine protein) phosphatases II"/>
    <property type="match status" value="2"/>
</dbReference>
<dbReference type="InterPro" id="IPR029021">
    <property type="entry name" value="Prot-tyrosine_phosphatase-like"/>
</dbReference>
<evidence type="ECO:0000256" key="5">
    <source>
        <dbReference type="ARBA" id="ARBA00022490"/>
    </source>
</evidence>
<keyword evidence="8" id="KW-0498">Mitosis</keyword>
<comment type="similarity">
    <text evidence="3">Belongs to the protein-tyrosine phosphatase family. Non-receptor class CDC14 subfamily.</text>
</comment>
<dbReference type="PROSITE" id="PS50056">
    <property type="entry name" value="TYR_PHOSPHATASE_2"/>
    <property type="match status" value="1"/>
</dbReference>
<keyword evidence="11" id="KW-0539">Nucleus</keyword>
<keyword evidence="13" id="KW-0131">Cell cycle</keyword>
<evidence type="ECO:0000256" key="10">
    <source>
        <dbReference type="ARBA" id="ARBA00022912"/>
    </source>
</evidence>
<dbReference type="GO" id="GO:0051301">
    <property type="term" value="P:cell division"/>
    <property type="evidence" value="ECO:0007669"/>
    <property type="project" value="UniProtKB-KW"/>
</dbReference>
<evidence type="ECO:0000259" key="15">
    <source>
        <dbReference type="PROSITE" id="PS50054"/>
    </source>
</evidence>
<evidence type="ECO:0000313" key="17">
    <source>
        <dbReference type="EMBL" id="CAE2327816.1"/>
    </source>
</evidence>
<dbReference type="InterPro" id="IPR020422">
    <property type="entry name" value="TYR_PHOSPHATASE_DUAL_dom"/>
</dbReference>
<keyword evidence="10" id="KW-0904">Protein phosphatase</keyword>
<dbReference type="Pfam" id="PF22785">
    <property type="entry name" value="Tc-R-P"/>
    <property type="match status" value="1"/>
</dbReference>
<dbReference type="Gene3D" id="3.90.190.10">
    <property type="entry name" value="Protein tyrosine phosphatase superfamily"/>
    <property type="match status" value="2"/>
</dbReference>
<evidence type="ECO:0000256" key="7">
    <source>
        <dbReference type="ARBA" id="ARBA00022618"/>
    </source>
</evidence>
<dbReference type="GO" id="GO:0032954">
    <property type="term" value="P:regulation of cytokinetic process"/>
    <property type="evidence" value="ECO:0007669"/>
    <property type="project" value="UniProtKB-ARBA"/>
</dbReference>
<dbReference type="GO" id="GO:0007096">
    <property type="term" value="P:regulation of exit from mitosis"/>
    <property type="evidence" value="ECO:0007669"/>
    <property type="project" value="UniProtKB-ARBA"/>
</dbReference>
<evidence type="ECO:0000256" key="2">
    <source>
        <dbReference type="ARBA" id="ARBA00004496"/>
    </source>
</evidence>
<dbReference type="InterPro" id="IPR044506">
    <property type="entry name" value="CDC14_C"/>
</dbReference>
<evidence type="ECO:0000256" key="14">
    <source>
        <dbReference type="SAM" id="MobiDB-lite"/>
    </source>
</evidence>
<protein>
    <recommendedName>
        <fullName evidence="4">protein-tyrosine-phosphatase</fullName>
        <ecNumber evidence="4">3.1.3.48</ecNumber>
    </recommendedName>
</protein>
<dbReference type="InterPro" id="IPR050561">
    <property type="entry name" value="PTP"/>
</dbReference>
<dbReference type="InterPro" id="IPR000387">
    <property type="entry name" value="Tyr_Pase_dom"/>
</dbReference>
<feature type="compositionally biased region" description="Basic and acidic residues" evidence="14">
    <location>
        <begin position="1"/>
        <end position="16"/>
    </location>
</feature>
<keyword evidence="6" id="KW-0597">Phosphoprotein</keyword>